<reference evidence="3 4" key="1">
    <citation type="journal article" date="2014" name="ISME J.">
        <title>Candidatus Competibacter-lineage genomes retrieved from metagenomes reveal functional metabolic diversity.</title>
        <authorList>
            <person name="McIlroy S.J."/>
            <person name="Albertsen M."/>
            <person name="Andresen E.K."/>
            <person name="Saunders A.M."/>
            <person name="Kristiansen R."/>
            <person name="Stokholm-Bjerregaard M."/>
            <person name="Nielsen K.L."/>
            <person name="Nielsen P.H."/>
        </authorList>
    </citation>
    <scope>NUCLEOTIDE SEQUENCE [LARGE SCALE GENOMIC DNA]</scope>
    <source>
        <strain evidence="3 4">Run_B_J11</strain>
    </source>
</reference>
<dbReference type="EMBL" id="CBTK010000255">
    <property type="protein sequence ID" value="CDH46226.1"/>
    <property type="molecule type" value="Genomic_DNA"/>
</dbReference>
<organism evidence="3 4">
    <name type="scientific">Candidatus Contendobacter odensis Run_B_J11</name>
    <dbReference type="NCBI Taxonomy" id="1400861"/>
    <lineage>
        <taxon>Bacteria</taxon>
        <taxon>Pseudomonadati</taxon>
        <taxon>Pseudomonadota</taxon>
        <taxon>Gammaproteobacteria</taxon>
        <taxon>Candidatus Competibacteraceae</taxon>
        <taxon>Candidatus Contendibacter</taxon>
    </lineage>
</organism>
<dbReference type="OrthoDB" id="516834at2"/>
<protein>
    <recommendedName>
        <fullName evidence="2">Toxin</fullName>
    </recommendedName>
</protein>
<dbReference type="Proteomes" id="UP000019184">
    <property type="component" value="Unassembled WGS sequence"/>
</dbReference>
<evidence type="ECO:0000256" key="1">
    <source>
        <dbReference type="ARBA" id="ARBA00022649"/>
    </source>
</evidence>
<gene>
    <name evidence="3" type="ORF">BN874_400018</name>
</gene>
<comment type="similarity">
    <text evidence="2">Belongs to the RelE toxin family.</text>
</comment>
<name>A0A7U7GDN3_9GAMM</name>
<keyword evidence="4" id="KW-1185">Reference proteome</keyword>
<sequence length="100" mass="11731">MAGFHLTQAAKADLKAIGRYTEKKWGRLLRNTYLTMLDQCFYDLADEFLKGQDWNEICPGYRKHSAGRHLVFYRQIPADAVEIVRILHDRMDVERQISES</sequence>
<dbReference type="AlphaFoldDB" id="A0A7U7GDN3"/>
<dbReference type="InterPro" id="IPR035093">
    <property type="entry name" value="RelE/ParE_toxin_dom_sf"/>
</dbReference>
<evidence type="ECO:0000313" key="4">
    <source>
        <dbReference type="Proteomes" id="UP000019184"/>
    </source>
</evidence>
<keyword evidence="1" id="KW-1277">Toxin-antitoxin system</keyword>
<dbReference type="RefSeq" id="WP_034434787.1">
    <property type="nucleotide sequence ID" value="NZ_CBTK010000255.1"/>
</dbReference>
<accession>A0A7U7GDN3</accession>
<dbReference type="Pfam" id="PF05016">
    <property type="entry name" value="ParE_toxin"/>
    <property type="match status" value="1"/>
</dbReference>
<evidence type="ECO:0000256" key="2">
    <source>
        <dbReference type="PIRNR" id="PIRNR029218"/>
    </source>
</evidence>
<dbReference type="InterPro" id="IPR007712">
    <property type="entry name" value="RelE/ParE_toxin"/>
</dbReference>
<comment type="caution">
    <text evidence="3">The sequence shown here is derived from an EMBL/GenBank/DDBJ whole genome shotgun (WGS) entry which is preliminary data.</text>
</comment>
<dbReference type="InterPro" id="IPR028344">
    <property type="entry name" value="ParE1/4"/>
</dbReference>
<dbReference type="PIRSF" id="PIRSF029218">
    <property type="entry name" value="ParE"/>
    <property type="match status" value="1"/>
</dbReference>
<dbReference type="Gene3D" id="3.30.2310.20">
    <property type="entry name" value="RelE-like"/>
    <property type="match status" value="1"/>
</dbReference>
<proteinExistence type="inferred from homology"/>
<evidence type="ECO:0000313" key="3">
    <source>
        <dbReference type="EMBL" id="CDH46226.1"/>
    </source>
</evidence>